<evidence type="ECO:0000313" key="5">
    <source>
        <dbReference type="Proteomes" id="UP001215280"/>
    </source>
</evidence>
<dbReference type="InterPro" id="IPR032675">
    <property type="entry name" value="LRR_dom_sf"/>
</dbReference>
<dbReference type="PROSITE" id="PS51450">
    <property type="entry name" value="LRR"/>
    <property type="match status" value="1"/>
</dbReference>
<feature type="region of interest" description="Disordered" evidence="3">
    <location>
        <begin position="1"/>
        <end position="62"/>
    </location>
</feature>
<gene>
    <name evidence="4" type="ORF">DFH07DRAFT_810328</name>
</gene>
<evidence type="ECO:0000256" key="3">
    <source>
        <dbReference type="SAM" id="MobiDB-lite"/>
    </source>
</evidence>
<sequence>MFSVDINTHWSTKTPSSSPPSSPTAYNDSSPASSPGPDVDSNSVQFPVESNDLGGASFRASPPLHPFAASSAAWIPPEYEKGGKKNRRRMSPSSPSRTRVKKARLVGPEASLETVVSSPRVSMSLTESERETSVWDAASSEMVDNANGNVNLENSNLSTIPRQFWQDVHRFCALLEPSKTSQIASLASPSQPPSTRQFIRSITAPAVLGSGLGFARQEIQLFLAGNQISRLPVQLLYLEKLTVLSLRNNNLKTLPPAIRYLKNLDTLNVSGNQLEYLPAEISEMSSLRTLLVFPNPFKNPEEPLSSQRQLNRTKSAQKRVVSPTTVLAPVPALTELLFRFLFSVESGSPTTTNHTKRRLALDYALPLCDMPSHLGRVFDAIHPGSVPTDASFDSADDQPSLGLCPSPHHTSASVFVEPVEERYTWEKVIAGHDLGGAVPLKWRGCSRGCLGFLDAEVETKQVDADVSEMEVDEENREQEAAVTVLQFPSSAGFGEADFDDG</sequence>
<dbReference type="InterPro" id="IPR001611">
    <property type="entry name" value="Leu-rich_rpt"/>
</dbReference>
<dbReference type="PANTHER" id="PTHR48051">
    <property type="match status" value="1"/>
</dbReference>
<evidence type="ECO:0000256" key="1">
    <source>
        <dbReference type="ARBA" id="ARBA00022614"/>
    </source>
</evidence>
<reference evidence="4" key="1">
    <citation type="submission" date="2023-03" db="EMBL/GenBank/DDBJ databases">
        <title>Massive genome expansion in bonnet fungi (Mycena s.s.) driven by repeated elements and novel gene families across ecological guilds.</title>
        <authorList>
            <consortium name="Lawrence Berkeley National Laboratory"/>
            <person name="Harder C.B."/>
            <person name="Miyauchi S."/>
            <person name="Viragh M."/>
            <person name="Kuo A."/>
            <person name="Thoen E."/>
            <person name="Andreopoulos B."/>
            <person name="Lu D."/>
            <person name="Skrede I."/>
            <person name="Drula E."/>
            <person name="Henrissat B."/>
            <person name="Morin E."/>
            <person name="Kohler A."/>
            <person name="Barry K."/>
            <person name="LaButti K."/>
            <person name="Morin E."/>
            <person name="Salamov A."/>
            <person name="Lipzen A."/>
            <person name="Mereny Z."/>
            <person name="Hegedus B."/>
            <person name="Baldrian P."/>
            <person name="Stursova M."/>
            <person name="Weitz H."/>
            <person name="Taylor A."/>
            <person name="Grigoriev I.V."/>
            <person name="Nagy L.G."/>
            <person name="Martin F."/>
            <person name="Kauserud H."/>
        </authorList>
    </citation>
    <scope>NUCLEOTIDE SEQUENCE</scope>
    <source>
        <strain evidence="4">CBHHK188m</strain>
    </source>
</reference>
<proteinExistence type="predicted"/>
<dbReference type="SMART" id="SM00369">
    <property type="entry name" value="LRR_TYP"/>
    <property type="match status" value="2"/>
</dbReference>
<dbReference type="Gene3D" id="3.80.10.10">
    <property type="entry name" value="Ribonuclease Inhibitor"/>
    <property type="match status" value="1"/>
</dbReference>
<protein>
    <recommendedName>
        <fullName evidence="6">Leucine rich repeat domain protein</fullName>
    </recommendedName>
</protein>
<dbReference type="InterPro" id="IPR003591">
    <property type="entry name" value="Leu-rich_rpt_typical-subtyp"/>
</dbReference>
<dbReference type="GO" id="GO:0005737">
    <property type="term" value="C:cytoplasm"/>
    <property type="evidence" value="ECO:0007669"/>
    <property type="project" value="TreeGrafter"/>
</dbReference>
<comment type="caution">
    <text evidence="4">The sequence shown here is derived from an EMBL/GenBank/DDBJ whole genome shotgun (WGS) entry which is preliminary data.</text>
</comment>
<accession>A0AAD7JKS8</accession>
<dbReference type="PANTHER" id="PTHR48051:SF1">
    <property type="entry name" value="RAS SUPPRESSOR PROTEIN 1"/>
    <property type="match status" value="1"/>
</dbReference>
<feature type="region of interest" description="Disordered" evidence="3">
    <location>
        <begin position="77"/>
        <end position="101"/>
    </location>
</feature>
<dbReference type="Proteomes" id="UP001215280">
    <property type="component" value="Unassembled WGS sequence"/>
</dbReference>
<keyword evidence="2" id="KW-0677">Repeat</keyword>
<feature type="compositionally biased region" description="Polar residues" evidence="3">
    <location>
        <begin position="1"/>
        <end position="10"/>
    </location>
</feature>
<keyword evidence="5" id="KW-1185">Reference proteome</keyword>
<dbReference type="Pfam" id="PF13855">
    <property type="entry name" value="LRR_8"/>
    <property type="match status" value="1"/>
</dbReference>
<keyword evidence="1" id="KW-0433">Leucine-rich repeat</keyword>
<name>A0AAD7JKS8_9AGAR</name>
<evidence type="ECO:0008006" key="6">
    <source>
        <dbReference type="Google" id="ProtNLM"/>
    </source>
</evidence>
<organism evidence="4 5">
    <name type="scientific">Mycena maculata</name>
    <dbReference type="NCBI Taxonomy" id="230809"/>
    <lineage>
        <taxon>Eukaryota</taxon>
        <taxon>Fungi</taxon>
        <taxon>Dikarya</taxon>
        <taxon>Basidiomycota</taxon>
        <taxon>Agaricomycotina</taxon>
        <taxon>Agaricomycetes</taxon>
        <taxon>Agaricomycetidae</taxon>
        <taxon>Agaricales</taxon>
        <taxon>Marasmiineae</taxon>
        <taxon>Mycenaceae</taxon>
        <taxon>Mycena</taxon>
    </lineage>
</organism>
<dbReference type="InterPro" id="IPR050216">
    <property type="entry name" value="LRR_domain-containing"/>
</dbReference>
<dbReference type="AlphaFoldDB" id="A0AAD7JKS8"/>
<evidence type="ECO:0000313" key="4">
    <source>
        <dbReference type="EMBL" id="KAJ7765377.1"/>
    </source>
</evidence>
<evidence type="ECO:0000256" key="2">
    <source>
        <dbReference type="ARBA" id="ARBA00022737"/>
    </source>
</evidence>
<dbReference type="SUPFAM" id="SSF52075">
    <property type="entry name" value="Outer arm dynein light chain 1"/>
    <property type="match status" value="1"/>
</dbReference>
<dbReference type="EMBL" id="JARJLG010000035">
    <property type="protein sequence ID" value="KAJ7765377.1"/>
    <property type="molecule type" value="Genomic_DNA"/>
</dbReference>